<comment type="subcellular location">
    <subcellularLocation>
        <location evidence="1">Mitochondrion membrane</location>
        <topology evidence="1">Multi-pass membrane protein</topology>
    </subcellularLocation>
</comment>
<proteinExistence type="inferred from homology"/>
<evidence type="ECO:0000313" key="17">
    <source>
        <dbReference type="EMBL" id="AXS65948.1"/>
    </source>
</evidence>
<evidence type="ECO:0000256" key="5">
    <source>
        <dbReference type="ARBA" id="ARBA00022448"/>
    </source>
</evidence>
<evidence type="ECO:0000256" key="2">
    <source>
        <dbReference type="ARBA" id="ARBA00005698"/>
    </source>
</evidence>
<keyword evidence="9" id="KW-0249">Electron transport</keyword>
<dbReference type="GO" id="GO:0008137">
    <property type="term" value="F:NADH dehydrogenase (ubiquinone) activity"/>
    <property type="evidence" value="ECO:0007669"/>
    <property type="project" value="UniProtKB-EC"/>
</dbReference>
<dbReference type="GO" id="GO:0031966">
    <property type="term" value="C:mitochondrial membrane"/>
    <property type="evidence" value="ECO:0007669"/>
    <property type="project" value="UniProtKB-SubCell"/>
</dbReference>
<evidence type="ECO:0000256" key="6">
    <source>
        <dbReference type="ARBA" id="ARBA00022660"/>
    </source>
</evidence>
<dbReference type="EMBL" id="MG193455">
    <property type="protein sequence ID" value="AXS65948.1"/>
    <property type="molecule type" value="Genomic_DNA"/>
</dbReference>
<dbReference type="InterPro" id="IPR050269">
    <property type="entry name" value="ComplexI_Subunit6"/>
</dbReference>
<evidence type="ECO:0000256" key="10">
    <source>
        <dbReference type="ARBA" id="ARBA00022989"/>
    </source>
</evidence>
<reference evidence="17" key="1">
    <citation type="journal article" date="2018" name="J. ISSAAS">
        <title>The contribution of mitochondrial metagenomics to large-scale data mining and phylogenetic analysis of Coleoptera.</title>
        <authorList>
            <person name="Miller K."/>
            <person name="Linard B."/>
            <person name="Motyka M."/>
            <person name="Bocek M."/>
            <person name="Vogler A.P."/>
        </authorList>
    </citation>
    <scope>NUCLEOTIDE SEQUENCE</scope>
</reference>
<evidence type="ECO:0000256" key="1">
    <source>
        <dbReference type="ARBA" id="ARBA00004225"/>
    </source>
</evidence>
<evidence type="ECO:0000256" key="9">
    <source>
        <dbReference type="ARBA" id="ARBA00022982"/>
    </source>
</evidence>
<name>A0A346RIQ1_9SCAR</name>
<keyword evidence="6" id="KW-0679">Respiratory chain</keyword>
<evidence type="ECO:0000256" key="8">
    <source>
        <dbReference type="ARBA" id="ARBA00022967"/>
    </source>
</evidence>
<dbReference type="EC" id="7.1.1.2" evidence="3"/>
<keyword evidence="5" id="KW-0813">Transport</keyword>
<dbReference type="AlphaFoldDB" id="A0A346RIQ1"/>
<sequence length="165" mass="19461">MSFMFMMISMIMSIFIVTFKHPLSMGLTLLIQTIMISLSTGFLNKNYWYSYILFLIMVGSMLILFIYMTSIASNEKFQPSIKLLFTFLIMIMIMIMIMIKLDPYFFLLNNNYEIYLNTNNYSSLNKYLNFPNNMISIMLIIYLFITLLAVVKITNFKKGTLRHSN</sequence>
<keyword evidence="13 16" id="KW-0472">Membrane</keyword>
<comment type="similarity">
    <text evidence="2">Belongs to the complex I subunit 6 family.</text>
</comment>
<geneLocation type="mitochondrion" evidence="17"/>
<keyword evidence="7 16" id="KW-0812">Transmembrane</keyword>
<evidence type="ECO:0000256" key="15">
    <source>
        <dbReference type="ARBA" id="ARBA00049551"/>
    </source>
</evidence>
<feature type="transmembrane region" description="Helical" evidence="16">
    <location>
        <begin position="81"/>
        <end position="99"/>
    </location>
</feature>
<keyword evidence="8" id="KW-1278">Translocase</keyword>
<keyword evidence="12 17" id="KW-0496">Mitochondrion</keyword>
<evidence type="ECO:0000256" key="7">
    <source>
        <dbReference type="ARBA" id="ARBA00022692"/>
    </source>
</evidence>
<feature type="transmembrane region" description="Helical" evidence="16">
    <location>
        <begin position="134"/>
        <end position="154"/>
    </location>
</feature>
<keyword evidence="11" id="KW-0520">NAD</keyword>
<evidence type="ECO:0000256" key="14">
    <source>
        <dbReference type="ARBA" id="ARBA00031019"/>
    </source>
</evidence>
<dbReference type="PANTHER" id="PTHR11435">
    <property type="entry name" value="NADH UBIQUINONE OXIDOREDUCTASE SUBUNIT ND6"/>
    <property type="match status" value="1"/>
</dbReference>
<accession>A0A346RIQ1</accession>
<evidence type="ECO:0000256" key="11">
    <source>
        <dbReference type="ARBA" id="ARBA00023027"/>
    </source>
</evidence>
<organism evidence="17">
    <name type="scientific">Scarabaeoidea sp. KM-2017</name>
    <dbReference type="NCBI Taxonomy" id="2219446"/>
    <lineage>
        <taxon>Eukaryota</taxon>
        <taxon>Metazoa</taxon>
        <taxon>Ecdysozoa</taxon>
        <taxon>Arthropoda</taxon>
        <taxon>Hexapoda</taxon>
        <taxon>Insecta</taxon>
        <taxon>Pterygota</taxon>
        <taxon>Neoptera</taxon>
        <taxon>Endopterygota</taxon>
        <taxon>Coleoptera</taxon>
        <taxon>Polyphaga</taxon>
        <taxon>Scarabaeiformia</taxon>
    </lineage>
</organism>
<keyword evidence="10 16" id="KW-1133">Transmembrane helix</keyword>
<evidence type="ECO:0000256" key="13">
    <source>
        <dbReference type="ARBA" id="ARBA00023136"/>
    </source>
</evidence>
<comment type="catalytic activity">
    <reaction evidence="15">
        <text>a ubiquinone + NADH + 5 H(+)(in) = a ubiquinol + NAD(+) + 4 H(+)(out)</text>
        <dbReference type="Rhea" id="RHEA:29091"/>
        <dbReference type="Rhea" id="RHEA-COMP:9565"/>
        <dbReference type="Rhea" id="RHEA-COMP:9566"/>
        <dbReference type="ChEBI" id="CHEBI:15378"/>
        <dbReference type="ChEBI" id="CHEBI:16389"/>
        <dbReference type="ChEBI" id="CHEBI:17976"/>
        <dbReference type="ChEBI" id="CHEBI:57540"/>
        <dbReference type="ChEBI" id="CHEBI:57945"/>
        <dbReference type="EC" id="7.1.1.2"/>
    </reaction>
</comment>
<evidence type="ECO:0000256" key="16">
    <source>
        <dbReference type="SAM" id="Phobius"/>
    </source>
</evidence>
<evidence type="ECO:0000256" key="3">
    <source>
        <dbReference type="ARBA" id="ARBA00012944"/>
    </source>
</evidence>
<evidence type="ECO:0000256" key="12">
    <source>
        <dbReference type="ARBA" id="ARBA00023128"/>
    </source>
</evidence>
<gene>
    <name evidence="17" type="primary">nad6</name>
</gene>
<evidence type="ECO:0000256" key="4">
    <source>
        <dbReference type="ARBA" id="ARBA00021095"/>
    </source>
</evidence>
<protein>
    <recommendedName>
        <fullName evidence="4">NADH-ubiquinone oxidoreductase chain 6</fullName>
        <ecNumber evidence="3">7.1.1.2</ecNumber>
    </recommendedName>
    <alternativeName>
        <fullName evidence="14">NADH dehydrogenase subunit 6</fullName>
    </alternativeName>
</protein>
<dbReference type="PANTHER" id="PTHR11435:SF1">
    <property type="entry name" value="NADH-UBIQUINONE OXIDOREDUCTASE CHAIN 6"/>
    <property type="match status" value="1"/>
</dbReference>
<feature type="transmembrane region" description="Helical" evidence="16">
    <location>
        <begin position="51"/>
        <end position="69"/>
    </location>
</feature>